<dbReference type="InterPro" id="IPR015807">
    <property type="entry name" value="His-tRNA-ligase"/>
</dbReference>
<dbReference type="InterPro" id="IPR006195">
    <property type="entry name" value="aa-tRNA-synth_II"/>
</dbReference>
<dbReference type="InterPro" id="IPR041715">
    <property type="entry name" value="HisRS-like_core"/>
</dbReference>
<gene>
    <name evidence="10 12" type="primary">hisS</name>
    <name evidence="12" type="ORF">AACH00_06725</name>
</gene>
<evidence type="ECO:0000256" key="5">
    <source>
        <dbReference type="ARBA" id="ARBA00022741"/>
    </source>
</evidence>
<evidence type="ECO:0000256" key="10">
    <source>
        <dbReference type="HAMAP-Rule" id="MF_00127"/>
    </source>
</evidence>
<evidence type="ECO:0000256" key="6">
    <source>
        <dbReference type="ARBA" id="ARBA00022840"/>
    </source>
</evidence>
<dbReference type="CDD" id="cd00773">
    <property type="entry name" value="HisRS-like_core"/>
    <property type="match status" value="1"/>
</dbReference>
<dbReference type="PROSITE" id="PS50862">
    <property type="entry name" value="AA_TRNA_LIGASE_II"/>
    <property type="match status" value="1"/>
</dbReference>
<evidence type="ECO:0000313" key="13">
    <source>
        <dbReference type="Proteomes" id="UP001379945"/>
    </source>
</evidence>
<keyword evidence="6 10" id="KW-0067">ATP-binding</keyword>
<keyword evidence="5 10" id="KW-0547">Nucleotide-binding</keyword>
<accession>A0ABU9C2F0</accession>
<dbReference type="PANTHER" id="PTHR43707">
    <property type="entry name" value="HISTIDYL-TRNA SYNTHETASE"/>
    <property type="match status" value="1"/>
</dbReference>
<evidence type="ECO:0000256" key="8">
    <source>
        <dbReference type="ARBA" id="ARBA00023146"/>
    </source>
</evidence>
<evidence type="ECO:0000313" key="12">
    <source>
        <dbReference type="EMBL" id="MEK8046029.1"/>
    </source>
</evidence>
<dbReference type="SUPFAM" id="SSF52954">
    <property type="entry name" value="Class II aaRS ABD-related"/>
    <property type="match status" value="1"/>
</dbReference>
<evidence type="ECO:0000256" key="7">
    <source>
        <dbReference type="ARBA" id="ARBA00022917"/>
    </source>
</evidence>
<reference evidence="12 13" key="1">
    <citation type="submission" date="2024-04" db="EMBL/GenBank/DDBJ databases">
        <title>Novel species of the genus Ideonella isolated from streams.</title>
        <authorList>
            <person name="Lu H."/>
        </authorList>
    </citation>
    <scope>NUCLEOTIDE SEQUENCE [LARGE SCALE GENOMIC DNA]</scope>
    <source>
        <strain evidence="12 13">LYT19W</strain>
    </source>
</reference>
<dbReference type="HAMAP" id="MF_00127">
    <property type="entry name" value="His_tRNA_synth"/>
    <property type="match status" value="1"/>
</dbReference>
<dbReference type="EMBL" id="JBBUTI010000004">
    <property type="protein sequence ID" value="MEK8046029.1"/>
    <property type="molecule type" value="Genomic_DNA"/>
</dbReference>
<dbReference type="NCBIfam" id="TIGR00442">
    <property type="entry name" value="hisS"/>
    <property type="match status" value="1"/>
</dbReference>
<proteinExistence type="inferred from homology"/>
<keyword evidence="3 10" id="KW-0963">Cytoplasm</keyword>
<comment type="catalytic activity">
    <reaction evidence="9 10">
        <text>tRNA(His) + L-histidine + ATP = L-histidyl-tRNA(His) + AMP + diphosphate + H(+)</text>
        <dbReference type="Rhea" id="RHEA:17313"/>
        <dbReference type="Rhea" id="RHEA-COMP:9665"/>
        <dbReference type="Rhea" id="RHEA-COMP:9689"/>
        <dbReference type="ChEBI" id="CHEBI:15378"/>
        <dbReference type="ChEBI" id="CHEBI:30616"/>
        <dbReference type="ChEBI" id="CHEBI:33019"/>
        <dbReference type="ChEBI" id="CHEBI:57595"/>
        <dbReference type="ChEBI" id="CHEBI:78442"/>
        <dbReference type="ChEBI" id="CHEBI:78527"/>
        <dbReference type="ChEBI" id="CHEBI:456215"/>
        <dbReference type="EC" id="6.1.1.21"/>
    </reaction>
</comment>
<evidence type="ECO:0000256" key="1">
    <source>
        <dbReference type="ARBA" id="ARBA00008226"/>
    </source>
</evidence>
<keyword evidence="13" id="KW-1185">Reference proteome</keyword>
<evidence type="ECO:0000256" key="4">
    <source>
        <dbReference type="ARBA" id="ARBA00022598"/>
    </source>
</evidence>
<dbReference type="Gene3D" id="3.40.50.800">
    <property type="entry name" value="Anticodon-binding domain"/>
    <property type="match status" value="1"/>
</dbReference>
<evidence type="ECO:0000256" key="2">
    <source>
        <dbReference type="ARBA" id="ARBA00011738"/>
    </source>
</evidence>
<comment type="caution">
    <text evidence="12">The sequence shown here is derived from an EMBL/GenBank/DDBJ whole genome shotgun (WGS) entry which is preliminary data.</text>
</comment>
<dbReference type="Gene3D" id="3.30.930.10">
    <property type="entry name" value="Bira Bifunctional Protein, Domain 2"/>
    <property type="match status" value="1"/>
</dbReference>
<keyword evidence="7 10" id="KW-0648">Protein biosynthesis</keyword>
<dbReference type="GO" id="GO:0004821">
    <property type="term" value="F:histidine-tRNA ligase activity"/>
    <property type="evidence" value="ECO:0007669"/>
    <property type="project" value="UniProtKB-EC"/>
</dbReference>
<dbReference type="Pfam" id="PF03129">
    <property type="entry name" value="HGTP_anticodon"/>
    <property type="match status" value="1"/>
</dbReference>
<dbReference type="Pfam" id="PF13393">
    <property type="entry name" value="tRNA-synt_His"/>
    <property type="match status" value="1"/>
</dbReference>
<keyword evidence="4 10" id="KW-0436">Ligase</keyword>
<dbReference type="InterPro" id="IPR036621">
    <property type="entry name" value="Anticodon-bd_dom_sf"/>
</dbReference>
<dbReference type="InterPro" id="IPR004154">
    <property type="entry name" value="Anticodon-bd"/>
</dbReference>
<protein>
    <recommendedName>
        <fullName evidence="10">Histidine--tRNA ligase</fullName>
        <ecNumber evidence="10">6.1.1.21</ecNumber>
    </recommendedName>
    <alternativeName>
        <fullName evidence="10">Histidyl-tRNA synthetase</fullName>
        <shortName evidence="10">HisRS</shortName>
    </alternativeName>
</protein>
<evidence type="ECO:0000256" key="3">
    <source>
        <dbReference type="ARBA" id="ARBA00022490"/>
    </source>
</evidence>
<dbReference type="SUPFAM" id="SSF55681">
    <property type="entry name" value="Class II aaRS and biotin synthetases"/>
    <property type="match status" value="1"/>
</dbReference>
<evidence type="ECO:0000256" key="9">
    <source>
        <dbReference type="ARBA" id="ARBA00047639"/>
    </source>
</evidence>
<name>A0ABU9C2F0_9BURK</name>
<feature type="domain" description="Aminoacyl-transfer RNA synthetases class-II family profile" evidence="11">
    <location>
        <begin position="1"/>
        <end position="335"/>
    </location>
</feature>
<comment type="similarity">
    <text evidence="1 10">Belongs to the class-II aminoacyl-tRNA synthetase family.</text>
</comment>
<dbReference type="EC" id="6.1.1.21" evidence="10"/>
<dbReference type="PANTHER" id="PTHR43707:SF1">
    <property type="entry name" value="HISTIDINE--TRNA LIGASE, MITOCHONDRIAL-RELATED"/>
    <property type="match status" value="1"/>
</dbReference>
<dbReference type="Proteomes" id="UP001379945">
    <property type="component" value="Unassembled WGS sequence"/>
</dbReference>
<dbReference type="RefSeq" id="WP_341398311.1">
    <property type="nucleotide sequence ID" value="NZ_JBBUTI010000004.1"/>
</dbReference>
<keyword evidence="8 10" id="KW-0030">Aminoacyl-tRNA synthetase</keyword>
<dbReference type="PIRSF" id="PIRSF001549">
    <property type="entry name" value="His-tRNA_synth"/>
    <property type="match status" value="1"/>
</dbReference>
<organism evidence="12 13">
    <name type="scientific">Ideonella margarita</name>
    <dbReference type="NCBI Taxonomy" id="2984191"/>
    <lineage>
        <taxon>Bacteria</taxon>
        <taxon>Pseudomonadati</taxon>
        <taxon>Pseudomonadota</taxon>
        <taxon>Betaproteobacteria</taxon>
        <taxon>Burkholderiales</taxon>
        <taxon>Sphaerotilaceae</taxon>
        <taxon>Ideonella</taxon>
    </lineage>
</organism>
<evidence type="ECO:0000259" key="11">
    <source>
        <dbReference type="PROSITE" id="PS50862"/>
    </source>
</evidence>
<dbReference type="InterPro" id="IPR045864">
    <property type="entry name" value="aa-tRNA-synth_II/BPL/LPL"/>
</dbReference>
<comment type="subcellular location">
    <subcellularLocation>
        <location evidence="10">Cytoplasm</location>
    </subcellularLocation>
</comment>
<comment type="subunit">
    <text evidence="2 10">Homodimer.</text>
</comment>
<sequence length="429" mass="46797">MSEQVKAVKGMNDILPPVSARWEWFEDVVRALMRRYAYQNIRTPIVEHTPLFVRGLGEVTDIVEKEMYSFEDKLNGDPLTLRPEGTAGVVRAVAEHSMLYDGGKRLYYIGQMFRHERPQKGRYRQFHQVGVEALGFAGPDVDAEVILMARSLLRDLGLTDVRLELNSLGQPAERQAHRAALISYFEAHQDQLDEEARRRLHSNPLRILDTKNPAMQALVEAAPKLMDYLGEASLAHLAAVRAALDAVGQPYTLNPRLVRGMDYYNLTVFEWVTDRLGSQGTVCGGGRYDGLIEQIGGKAAPAVGWGLGIERVLALIDDAGIEVPLPVPDVYAVLPDASALGTAIAVIEALRAAGVSVQMHAGGKDGQGSFKSQFKKADASGARFALVFGGDELAQGMVAVKSLRDAAIGQRLEPLADVTGWAQSLRGNA</sequence>
<dbReference type="InterPro" id="IPR004516">
    <property type="entry name" value="HisRS/HisZ"/>
</dbReference>